<dbReference type="RefSeq" id="WP_197356800.1">
    <property type="nucleotide sequence ID" value="NZ_CP036298.1"/>
</dbReference>
<organism evidence="3 4">
    <name type="scientific">Aureliella helgolandensis</name>
    <dbReference type="NCBI Taxonomy" id="2527968"/>
    <lineage>
        <taxon>Bacteria</taxon>
        <taxon>Pseudomonadati</taxon>
        <taxon>Planctomycetota</taxon>
        <taxon>Planctomycetia</taxon>
        <taxon>Pirellulales</taxon>
        <taxon>Pirellulaceae</taxon>
        <taxon>Aureliella</taxon>
    </lineage>
</organism>
<sequence length="462" mass="51173" precursor="true">MRSKSFLKRSALFTLSLSMAWTSLLSTASSQERIASTAVTFGPYEYEAKPADPAFDKFNPRKAPQHDGTLYLKVGDRLAICGDSITEQKKYSRLIETYLAACAPQLEISVRQYGWSGEKTDGFLRRMDRDCLTFDPTIATLCYGMNDARYRPYDATNGQWFEDHLTAIVQKFQQAGTRVILGSPGPAGKLATWVKSRAGTLDEHNIHLCALRDIGIQVSKQHNVRFADLFWPMYQASVLADRKYSTADDKYDVAGEDGIHPGWAGQVMMAYGFLHAMGLDGQIGNFHIDLTNNQATASEGHAVDEFSGNALTITSSRYPFCGEGPVDRDDSIRSGLTLVPFDAELNRFTLQVDGLEAAKARITWGENSRVYGQAELAAGVNLAADFEQNPFCQAFRQVDEAVAAKQAYETTQVKKIFHGKQGKENFPHAVQETEAARLPLVEAVQQAMQPVTHRIVIEAIES</sequence>
<dbReference type="InterPro" id="IPR013830">
    <property type="entry name" value="SGNH_hydro"/>
</dbReference>
<gene>
    <name evidence="3" type="ORF">Q31a_29110</name>
</gene>
<dbReference type="PANTHER" id="PTHR30383">
    <property type="entry name" value="THIOESTERASE 1/PROTEASE 1/LYSOPHOSPHOLIPASE L1"/>
    <property type="match status" value="1"/>
</dbReference>
<evidence type="ECO:0000313" key="4">
    <source>
        <dbReference type="Proteomes" id="UP000318017"/>
    </source>
</evidence>
<dbReference type="CDD" id="cd01834">
    <property type="entry name" value="SGNH_hydrolase_like_2"/>
    <property type="match status" value="1"/>
</dbReference>
<dbReference type="InterPro" id="IPR036514">
    <property type="entry name" value="SGNH_hydro_sf"/>
</dbReference>
<feature type="chain" id="PRO_5021877237" description="SGNH hydrolase-type esterase domain-containing protein" evidence="1">
    <location>
        <begin position="21"/>
        <end position="462"/>
    </location>
</feature>
<dbReference type="KEGG" id="ahel:Q31a_29110"/>
<evidence type="ECO:0000256" key="1">
    <source>
        <dbReference type="SAM" id="SignalP"/>
    </source>
</evidence>
<name>A0A518G7M4_9BACT</name>
<feature type="signal peptide" evidence="1">
    <location>
        <begin position="1"/>
        <end position="20"/>
    </location>
</feature>
<dbReference type="GO" id="GO:0004622">
    <property type="term" value="F:phosphatidylcholine lysophospholipase activity"/>
    <property type="evidence" value="ECO:0007669"/>
    <property type="project" value="TreeGrafter"/>
</dbReference>
<dbReference type="Proteomes" id="UP000318017">
    <property type="component" value="Chromosome"/>
</dbReference>
<keyword evidence="1" id="KW-0732">Signal</keyword>
<feature type="domain" description="SGNH hydrolase-type esterase" evidence="2">
    <location>
        <begin position="82"/>
        <end position="266"/>
    </location>
</feature>
<accession>A0A518G7M4</accession>
<dbReference type="EMBL" id="CP036298">
    <property type="protein sequence ID" value="QDV24591.1"/>
    <property type="molecule type" value="Genomic_DNA"/>
</dbReference>
<keyword evidence="4" id="KW-1185">Reference proteome</keyword>
<dbReference type="PANTHER" id="PTHR30383:SF5">
    <property type="entry name" value="SGNH HYDROLASE-TYPE ESTERASE DOMAIN-CONTAINING PROTEIN"/>
    <property type="match status" value="1"/>
</dbReference>
<dbReference type="SUPFAM" id="SSF52266">
    <property type="entry name" value="SGNH hydrolase"/>
    <property type="match status" value="1"/>
</dbReference>
<evidence type="ECO:0000313" key="3">
    <source>
        <dbReference type="EMBL" id="QDV24591.1"/>
    </source>
</evidence>
<reference evidence="3 4" key="1">
    <citation type="submission" date="2019-02" db="EMBL/GenBank/DDBJ databases">
        <title>Deep-cultivation of Planctomycetes and their phenomic and genomic characterization uncovers novel biology.</title>
        <authorList>
            <person name="Wiegand S."/>
            <person name="Jogler M."/>
            <person name="Boedeker C."/>
            <person name="Pinto D."/>
            <person name="Vollmers J."/>
            <person name="Rivas-Marin E."/>
            <person name="Kohn T."/>
            <person name="Peeters S.H."/>
            <person name="Heuer A."/>
            <person name="Rast P."/>
            <person name="Oberbeckmann S."/>
            <person name="Bunk B."/>
            <person name="Jeske O."/>
            <person name="Meyerdierks A."/>
            <person name="Storesund J.E."/>
            <person name="Kallscheuer N."/>
            <person name="Luecker S."/>
            <person name="Lage O.M."/>
            <person name="Pohl T."/>
            <person name="Merkel B.J."/>
            <person name="Hornburger P."/>
            <person name="Mueller R.-W."/>
            <person name="Bruemmer F."/>
            <person name="Labrenz M."/>
            <person name="Spormann A.M."/>
            <person name="Op den Camp H."/>
            <person name="Overmann J."/>
            <person name="Amann R."/>
            <person name="Jetten M.S.M."/>
            <person name="Mascher T."/>
            <person name="Medema M.H."/>
            <person name="Devos D.P."/>
            <person name="Kaster A.-K."/>
            <person name="Ovreas L."/>
            <person name="Rohde M."/>
            <person name="Galperin M.Y."/>
            <person name="Jogler C."/>
        </authorList>
    </citation>
    <scope>NUCLEOTIDE SEQUENCE [LARGE SCALE GENOMIC DNA]</scope>
    <source>
        <strain evidence="3 4">Q31a</strain>
    </source>
</reference>
<protein>
    <recommendedName>
        <fullName evidence="2">SGNH hydrolase-type esterase domain-containing protein</fullName>
    </recommendedName>
</protein>
<dbReference type="Pfam" id="PF13472">
    <property type="entry name" value="Lipase_GDSL_2"/>
    <property type="match status" value="1"/>
</dbReference>
<dbReference type="Gene3D" id="3.40.50.1110">
    <property type="entry name" value="SGNH hydrolase"/>
    <property type="match status" value="1"/>
</dbReference>
<dbReference type="AlphaFoldDB" id="A0A518G7M4"/>
<dbReference type="InterPro" id="IPR051532">
    <property type="entry name" value="Ester_Hydrolysis_Enzymes"/>
</dbReference>
<proteinExistence type="predicted"/>
<evidence type="ECO:0000259" key="2">
    <source>
        <dbReference type="Pfam" id="PF13472"/>
    </source>
</evidence>